<organism evidence="1 2">
    <name type="scientific">Strongyloides venezuelensis</name>
    <name type="common">Threadworm</name>
    <dbReference type="NCBI Taxonomy" id="75913"/>
    <lineage>
        <taxon>Eukaryota</taxon>
        <taxon>Metazoa</taxon>
        <taxon>Ecdysozoa</taxon>
        <taxon>Nematoda</taxon>
        <taxon>Chromadorea</taxon>
        <taxon>Rhabditida</taxon>
        <taxon>Tylenchina</taxon>
        <taxon>Panagrolaimomorpha</taxon>
        <taxon>Strongyloidoidea</taxon>
        <taxon>Strongyloididae</taxon>
        <taxon>Strongyloides</taxon>
    </lineage>
</organism>
<sequence length="118" mass="13290">MLRVSTTVEFLLSNICTKMNQPLVIPISAINTIIAKISIIYQVKIRNIFKVQNKRSVSNNRQLNNLNCLLKINNVKIHQSEASKILYIADCNVLRNAILPKSLVEEAKPNDAFNILSA</sequence>
<keyword evidence="1" id="KW-1185">Reference proteome</keyword>
<reference evidence="2" key="2">
    <citation type="submission" date="2015-08" db="UniProtKB">
        <authorList>
            <consortium name="WormBaseParasite"/>
        </authorList>
    </citation>
    <scope>IDENTIFICATION</scope>
</reference>
<evidence type="ECO:0000313" key="2">
    <source>
        <dbReference type="WBParaSite" id="SVE_1997300.1"/>
    </source>
</evidence>
<dbReference type="WBParaSite" id="SVE_1997300.1">
    <property type="protein sequence ID" value="SVE_1997300.1"/>
    <property type="gene ID" value="SVE_1997300"/>
</dbReference>
<accession>A0A0K0G5F6</accession>
<dbReference type="Proteomes" id="UP000035680">
    <property type="component" value="Unassembled WGS sequence"/>
</dbReference>
<dbReference type="AlphaFoldDB" id="A0A0K0G5F6"/>
<protein>
    <submittedName>
        <fullName evidence="2">PINc domain-containing protein</fullName>
    </submittedName>
</protein>
<name>A0A0K0G5F6_STRVS</name>
<evidence type="ECO:0000313" key="1">
    <source>
        <dbReference type="Proteomes" id="UP000035680"/>
    </source>
</evidence>
<reference evidence="1" key="1">
    <citation type="submission" date="2014-07" db="EMBL/GenBank/DDBJ databases">
        <authorList>
            <person name="Martin A.A"/>
            <person name="De Silva N."/>
        </authorList>
    </citation>
    <scope>NUCLEOTIDE SEQUENCE</scope>
</reference>
<proteinExistence type="predicted"/>